<keyword evidence="5" id="KW-0472">Membrane</keyword>
<dbReference type="PANTHER" id="PTHR11134">
    <property type="entry name" value="ADAPTOR COMPLEX SUBUNIT BETA FAMILY MEMBER"/>
    <property type="match status" value="1"/>
</dbReference>
<keyword evidence="3" id="KW-0813">Transport</keyword>
<dbReference type="InterPro" id="IPR012295">
    <property type="entry name" value="TBP_dom_sf"/>
</dbReference>
<dbReference type="InterPro" id="IPR009028">
    <property type="entry name" value="Coatomer/calthrin_app_sub_C"/>
</dbReference>
<dbReference type="Proteomes" id="UP001162131">
    <property type="component" value="Unassembled WGS sequence"/>
</dbReference>
<keyword evidence="4" id="KW-0653">Protein transport</keyword>
<evidence type="ECO:0000256" key="2">
    <source>
        <dbReference type="ARBA" id="ARBA00006613"/>
    </source>
</evidence>
<evidence type="ECO:0000256" key="3">
    <source>
        <dbReference type="ARBA" id="ARBA00022448"/>
    </source>
</evidence>
<dbReference type="EMBL" id="CAJZBQ010000002">
    <property type="protein sequence ID" value="CAG9310202.1"/>
    <property type="molecule type" value="Genomic_DNA"/>
</dbReference>
<dbReference type="Gene3D" id="2.60.40.1150">
    <property type="match status" value="1"/>
</dbReference>
<comment type="similarity">
    <text evidence="2">Belongs to the adaptor complexes large subunit family.</text>
</comment>
<evidence type="ECO:0000256" key="5">
    <source>
        <dbReference type="ARBA" id="ARBA00023136"/>
    </source>
</evidence>
<dbReference type="SUPFAM" id="SSF55711">
    <property type="entry name" value="Subdomain of clathrin and coatomer appendage domain"/>
    <property type="match status" value="1"/>
</dbReference>
<protein>
    <recommendedName>
        <fullName evidence="7">Beta-adaptin appendage C-terminal subdomain domain-containing protein</fullName>
    </recommendedName>
</protein>
<keyword evidence="9" id="KW-1185">Reference proteome</keyword>
<evidence type="ECO:0000313" key="9">
    <source>
        <dbReference type="Proteomes" id="UP001162131"/>
    </source>
</evidence>
<organism evidence="8 9">
    <name type="scientific">Blepharisma stoltei</name>
    <dbReference type="NCBI Taxonomy" id="1481888"/>
    <lineage>
        <taxon>Eukaryota</taxon>
        <taxon>Sar</taxon>
        <taxon>Alveolata</taxon>
        <taxon>Ciliophora</taxon>
        <taxon>Postciliodesmatophora</taxon>
        <taxon>Heterotrichea</taxon>
        <taxon>Heterotrichida</taxon>
        <taxon>Blepharismidae</taxon>
        <taxon>Blepharisma</taxon>
    </lineage>
</organism>
<accession>A0AAU9I7E1</accession>
<dbReference type="InterPro" id="IPR026739">
    <property type="entry name" value="AP_beta"/>
</dbReference>
<evidence type="ECO:0000256" key="1">
    <source>
        <dbReference type="ARBA" id="ARBA00004308"/>
    </source>
</evidence>
<evidence type="ECO:0000259" key="7">
    <source>
        <dbReference type="SMART" id="SM01020"/>
    </source>
</evidence>
<dbReference type="InterPro" id="IPR008152">
    <property type="entry name" value="Clathrin_a/b/g-adaptin_app_Ig"/>
</dbReference>
<dbReference type="Gene3D" id="1.25.10.10">
    <property type="entry name" value="Leucine-rich Repeat Variant"/>
    <property type="match status" value="1"/>
</dbReference>
<dbReference type="Pfam" id="PF09066">
    <property type="entry name" value="B2-adapt-app_C"/>
    <property type="match status" value="1"/>
</dbReference>
<dbReference type="Pfam" id="PF02883">
    <property type="entry name" value="Alpha_adaptinC2"/>
    <property type="match status" value="1"/>
</dbReference>
<dbReference type="SMART" id="SM01020">
    <property type="entry name" value="B2-adapt-app_C"/>
    <property type="match status" value="1"/>
</dbReference>
<dbReference type="SUPFAM" id="SSF48371">
    <property type="entry name" value="ARM repeat"/>
    <property type="match status" value="1"/>
</dbReference>
<evidence type="ECO:0000313" key="8">
    <source>
        <dbReference type="EMBL" id="CAG9310202.1"/>
    </source>
</evidence>
<dbReference type="Pfam" id="PF01602">
    <property type="entry name" value="Adaptin_N"/>
    <property type="match status" value="1"/>
</dbReference>
<name>A0AAU9I7E1_9CILI</name>
<evidence type="ECO:0000256" key="6">
    <source>
        <dbReference type="SAM" id="MobiDB-lite"/>
    </source>
</evidence>
<comment type="caution">
    <text evidence="8">The sequence shown here is derived from an EMBL/GenBank/DDBJ whole genome shotgun (WGS) entry which is preliminary data.</text>
</comment>
<dbReference type="InterPro" id="IPR016024">
    <property type="entry name" value="ARM-type_fold"/>
</dbReference>
<dbReference type="AlphaFoldDB" id="A0AAU9I7E1"/>
<dbReference type="GO" id="GO:0030131">
    <property type="term" value="C:clathrin adaptor complex"/>
    <property type="evidence" value="ECO:0007669"/>
    <property type="project" value="InterPro"/>
</dbReference>
<dbReference type="InterPro" id="IPR011989">
    <property type="entry name" value="ARM-like"/>
</dbReference>
<dbReference type="InterPro" id="IPR013041">
    <property type="entry name" value="Clathrin_app_Ig-like_sf"/>
</dbReference>
<dbReference type="InterPro" id="IPR013037">
    <property type="entry name" value="Clathrin_b-adaptin_app_Ig-like"/>
</dbReference>
<reference evidence="8" key="1">
    <citation type="submission" date="2021-09" db="EMBL/GenBank/DDBJ databases">
        <authorList>
            <consortium name="AG Swart"/>
            <person name="Singh M."/>
            <person name="Singh A."/>
            <person name="Seah K."/>
            <person name="Emmerich C."/>
        </authorList>
    </citation>
    <scope>NUCLEOTIDE SEQUENCE</scope>
    <source>
        <strain evidence="8">ATCC30299</strain>
    </source>
</reference>
<dbReference type="Gene3D" id="3.30.310.10">
    <property type="entry name" value="TATA-Binding Protein"/>
    <property type="match status" value="1"/>
</dbReference>
<proteinExistence type="inferred from homology"/>
<sequence>MAYFSNSNRGEIPELQAELNSLKQDQKREAVKKVIAAMTVGKDVSALFPHVVKCMEINNIELKKLVYLYIINYAKTQPDLAIMAVNSFRKDARNPQSPLIRALAVRTMGCIRVEKITEYLCEPLKDALQDQDPYVRKTAAICVSKLFDIAPELVEDTDFLNLLQSGLNDGNALVLSNTVAALTEISEMRGSPVVTLNPQTINRILAALNESTEWGQVFILDFIATYVPADSKEAESILERVVPRLAHANPAVVMSAVKVIMKYLDMISSPDSIRSLCKKLAPSLVTLVNSEPEIQYVALRCINLIVQKRPNILDKEVRVFFCKFNDPNYVKMEKLEIMIRLADSKNIEQVLHEFCDYATEIDVDFVRKAIQAIGRCAIKLERSVDKCVQALLDLIKLKVSYAVQEIIIVVRDIFRKYPNRFEMIIRDIFQSIDSLDNPDAKSALIWIIGEYADKIDDAGTQLASLSESFVDEPLQVQLQILTATVKFFLKKPDEGEAMITSLLKTATEECPNPDLRDRAYIYWRLLSSDPEATKQVVLCEKPLISDASYVFESTFLDKLIEQMGTLASIYHKPYENKASKVKAVEQEEAGKEDIETDNPTPTAQPPYSVENLLEFDIGGAQPISVPNKAKVPLQVVLTKETPGSNQQQYGLQVEMAFQRDNGIVLECNITNYTQLALTDFAMQFNINHFGLTLQDPLSIDSLLPNNSTTAKLRVATNSQSSQDSPGVPFIVQMAIRCTLDVFYFQTPCMFTTLLTENGRLSKEAFKEQWKSIPESNEFLHSLQNIFPQYNTPDSIKSRLEANNVFHVATRKAKDTNEEVFYFSSEITDGRVILSELRIPTAASQIQISCKVPSTALAPLFIQAINFLLSTNS</sequence>
<dbReference type="InterPro" id="IPR002553">
    <property type="entry name" value="Clathrin/coatomer_adapt-like_N"/>
</dbReference>
<comment type="subcellular location">
    <subcellularLocation>
        <location evidence="1">Endomembrane system</location>
    </subcellularLocation>
</comment>
<dbReference type="GO" id="GO:0012505">
    <property type="term" value="C:endomembrane system"/>
    <property type="evidence" value="ECO:0007669"/>
    <property type="project" value="UniProtKB-SubCell"/>
</dbReference>
<feature type="region of interest" description="Disordered" evidence="6">
    <location>
        <begin position="585"/>
        <end position="604"/>
    </location>
</feature>
<feature type="domain" description="Beta-adaptin appendage C-terminal subdomain" evidence="7">
    <location>
        <begin position="754"/>
        <end position="869"/>
    </location>
</feature>
<dbReference type="InterPro" id="IPR015151">
    <property type="entry name" value="B-adaptin_app_sub_C"/>
</dbReference>
<gene>
    <name evidence="8" type="ORF">BSTOLATCC_MIC1059</name>
</gene>
<dbReference type="SUPFAM" id="SSF49348">
    <property type="entry name" value="Clathrin adaptor appendage domain"/>
    <property type="match status" value="1"/>
</dbReference>
<dbReference type="GO" id="GO:0006886">
    <property type="term" value="P:intracellular protein transport"/>
    <property type="evidence" value="ECO:0007669"/>
    <property type="project" value="InterPro"/>
</dbReference>
<evidence type="ECO:0000256" key="4">
    <source>
        <dbReference type="ARBA" id="ARBA00022927"/>
    </source>
</evidence>
<dbReference type="GO" id="GO:0016192">
    <property type="term" value="P:vesicle-mediated transport"/>
    <property type="evidence" value="ECO:0007669"/>
    <property type="project" value="InterPro"/>
</dbReference>